<protein>
    <submittedName>
        <fullName evidence="2">Stress responsive protein</fullName>
    </submittedName>
</protein>
<reference evidence="2 3" key="1">
    <citation type="submission" date="2017-10" db="EMBL/GenBank/DDBJ databases">
        <title>The draft genome sequence of Williamsia sp. BULT 1.1 isolated from the semi-arid grassland soils from South Africa.</title>
        <authorList>
            <person name="Kabwe M.H."/>
            <person name="Govender N."/>
            <person name="Mutseka Lunga P."/>
            <person name="Vikram S."/>
            <person name="Makhalanyane T.P."/>
        </authorList>
    </citation>
    <scope>NUCLEOTIDE SEQUENCE [LARGE SCALE GENOMIC DNA]</scope>
    <source>
        <strain evidence="2 3">BULT 1.1</strain>
    </source>
</reference>
<evidence type="ECO:0000313" key="3">
    <source>
        <dbReference type="Proteomes" id="UP000225108"/>
    </source>
</evidence>
<dbReference type="Pfam" id="PF07876">
    <property type="entry name" value="Dabb"/>
    <property type="match status" value="1"/>
</dbReference>
<sequence length="233" mass="25952">MYEITRLIHLSDPGDPQALDAIVERVTSAASATGARRTLVSPTLAGVRNGGDLVVHLQFDSEEEWRRGRTDFDEATSAGSVARVNSVEYHGANTRLPGDSGRRENTGREGIVYRILLLRVDETATDQLINEFERALLRMPRYVTSIQAWQLSHVTEAGGDSRWTHVWEQEFADTDGLLGEYMDHPIHWASVDAYFDPENPRCIVRDRVCHSFCTADEPVVPTAELAGSVDSAR</sequence>
<dbReference type="Proteomes" id="UP000225108">
    <property type="component" value="Unassembled WGS sequence"/>
</dbReference>
<dbReference type="InterPro" id="IPR011008">
    <property type="entry name" value="Dimeric_a/b-barrel"/>
</dbReference>
<proteinExistence type="predicted"/>
<evidence type="ECO:0000259" key="1">
    <source>
        <dbReference type="PROSITE" id="PS51502"/>
    </source>
</evidence>
<dbReference type="Gene3D" id="3.30.70.100">
    <property type="match status" value="1"/>
</dbReference>
<accession>A0A2G3PMM3</accession>
<gene>
    <name evidence="2" type="ORF">CSW57_12850</name>
</gene>
<dbReference type="InterPro" id="IPR013097">
    <property type="entry name" value="Dabb"/>
</dbReference>
<dbReference type="AlphaFoldDB" id="A0A2G3PMM3"/>
<organism evidence="2 3">
    <name type="scientific">Williamsia marianensis</name>
    <dbReference type="NCBI Taxonomy" id="85044"/>
    <lineage>
        <taxon>Bacteria</taxon>
        <taxon>Bacillati</taxon>
        <taxon>Actinomycetota</taxon>
        <taxon>Actinomycetes</taxon>
        <taxon>Mycobacteriales</taxon>
        <taxon>Nocardiaceae</taxon>
        <taxon>Williamsia</taxon>
    </lineage>
</organism>
<dbReference type="SMART" id="SM00886">
    <property type="entry name" value="Dabb"/>
    <property type="match status" value="1"/>
</dbReference>
<name>A0A2G3PMM3_WILMA</name>
<evidence type="ECO:0000313" key="2">
    <source>
        <dbReference type="EMBL" id="PHV67087.1"/>
    </source>
</evidence>
<dbReference type="PROSITE" id="PS51502">
    <property type="entry name" value="S_R_A_B_BARREL"/>
    <property type="match status" value="1"/>
</dbReference>
<feature type="domain" description="Stress-response A/B barrel" evidence="1">
    <location>
        <begin position="112"/>
        <end position="212"/>
    </location>
</feature>
<comment type="caution">
    <text evidence="2">The sequence shown here is derived from an EMBL/GenBank/DDBJ whole genome shotgun (WGS) entry which is preliminary data.</text>
</comment>
<dbReference type="EMBL" id="PEBD01000008">
    <property type="protein sequence ID" value="PHV67087.1"/>
    <property type="molecule type" value="Genomic_DNA"/>
</dbReference>
<dbReference type="SUPFAM" id="SSF54909">
    <property type="entry name" value="Dimeric alpha+beta barrel"/>
    <property type="match status" value="1"/>
</dbReference>
<dbReference type="RefSeq" id="WP_099383083.1">
    <property type="nucleotide sequence ID" value="NZ_PEBD01000008.1"/>
</dbReference>